<feature type="domain" description="TTI1 C-terminal TPR" evidence="3">
    <location>
        <begin position="713"/>
        <end position="989"/>
    </location>
</feature>
<name>A0A8J2HQ22_COTCN</name>
<protein>
    <submittedName>
        <fullName evidence="4">Similar to TTI1: TELO2-interacting protein 1 homolog (Homo sapiens)</fullName>
    </submittedName>
</protein>
<dbReference type="InterPro" id="IPR049362">
    <property type="entry name" value="TTI1_rpt"/>
</dbReference>
<feature type="domain" description="TTI1 N-terminal TPR" evidence="2">
    <location>
        <begin position="10"/>
        <end position="356"/>
    </location>
</feature>
<dbReference type="OrthoDB" id="49511at2759"/>
<dbReference type="Pfam" id="PF24176">
    <property type="entry name" value="TPR_TTI1_2nd"/>
    <property type="match status" value="1"/>
</dbReference>
<sequence>MEDITIRQAFLKLKPICDCLMKEPTIKNAIDVENCVKNLPVSVIQNLNEYILFPVIIHLQNNISKDVKLHLMYIVKSVITKLRFYKLEFFNKLYVCFIISIYDSTQSNLVIQSHEELKECVVDCLKYLIVNTSLDVIEEFYKRENAAKISQSIYTCLSIAVTEKSSSLRIAALEALIALSYVHDSVDASEVVLRNDVANIIMLFLPGIVKKLQEIYQGSDVQHHKVTLMAVRALGRIVSLVMEDLVKTNEVSTLPALPQVPSSTSDPLGIQLNQEGRQGMEKHIKTVVRNQEWLDAAADKLQAPMRDLINLTKHSHYKVRKELALSVILLLTKCPSNLHQSFAELTEILITLSEDDVPEVRDLANSLLSQVNNIVTQYKMKSIVETLEERFYKLLTKLPRIIRRSDDAAQLSYLNQLAGYLRLLGKERLPQIMTSIAHLRRLILSLVYVAELDCSDVTILEENQLRTIEDVVDSRQSWKKFKFIRDSTTEDKLILICSLLSSLGELSILVNSIFELITDMPHYRKELTLLLNWMLKSAHEAPVSLLRQVVDYYTDPELWYLPIQDEGTSLRQLQCNVVESCLLTEGLGIVATVLKEDYHQFLLKTLYLVIERAGSGHGMISLVGLQTLDHIANAQEKKSITDLIRENVDYISYHVTMKLKRVEKNPGVLNVVAVVMKYSTMDVLPYLKEIVEDALAQLGANFQKANVYSLLKVLYTFTVCLKQLLGIDDSVKKKEEEEEGEINVAERVIENLLEHCESKKVSEDFENDELGGGPEDILKDIENREDENSDYNSTEENREPPMHIKIIESIMKQCLHFLPSKDMAKLLLSMQTLQEGIFILKDWTDQLLPIVHEIWHPLVDRFQDSNILIINTAWQLLFTLAQVSEDFIRSRTLKQVSPGLAKFLYDSAKDSYKKDSRNGYKFTQKFKLQRLLLMEMGPVTRYLKLQEPDLWKLVTITEPYLDCYQQPELQECCVNLYKEIADLNGDVVWVKCISLWHSHVSKVSPDEGFSVDLELEKFNDSSNKYVKNLKTILRYIDDKVRMVDR</sequence>
<dbReference type="Proteomes" id="UP000786811">
    <property type="component" value="Unassembled WGS sequence"/>
</dbReference>
<evidence type="ECO:0000313" key="4">
    <source>
        <dbReference type="EMBL" id="CAG5106565.1"/>
    </source>
</evidence>
<evidence type="ECO:0000259" key="2">
    <source>
        <dbReference type="Pfam" id="PF24173"/>
    </source>
</evidence>
<organism evidence="4 5">
    <name type="scientific">Cotesia congregata</name>
    <name type="common">Parasitoid wasp</name>
    <name type="synonym">Apanteles congregatus</name>
    <dbReference type="NCBI Taxonomy" id="51543"/>
    <lineage>
        <taxon>Eukaryota</taxon>
        <taxon>Metazoa</taxon>
        <taxon>Ecdysozoa</taxon>
        <taxon>Arthropoda</taxon>
        <taxon>Hexapoda</taxon>
        <taxon>Insecta</taxon>
        <taxon>Pterygota</taxon>
        <taxon>Neoptera</taxon>
        <taxon>Endopterygota</taxon>
        <taxon>Hymenoptera</taxon>
        <taxon>Apocrita</taxon>
        <taxon>Ichneumonoidea</taxon>
        <taxon>Braconidae</taxon>
        <taxon>Microgastrinae</taxon>
        <taxon>Cotesia</taxon>
    </lineage>
</organism>
<accession>A0A8J2HQ22</accession>
<dbReference type="PANTHER" id="PTHR18460:SF3">
    <property type="entry name" value="TELO2-INTERACTING PROTEIN 1 HOMOLOG"/>
    <property type="match status" value="1"/>
</dbReference>
<dbReference type="InterPro" id="IPR057566">
    <property type="entry name" value="TPR_TTI1_N"/>
</dbReference>
<comment type="caution">
    <text evidence="4">The sequence shown here is derived from an EMBL/GenBank/DDBJ whole genome shotgun (WGS) entry which is preliminary data.</text>
</comment>
<dbReference type="EMBL" id="CAJNRD030001124">
    <property type="protein sequence ID" value="CAG5106565.1"/>
    <property type="molecule type" value="Genomic_DNA"/>
</dbReference>
<keyword evidence="5" id="KW-1185">Reference proteome</keyword>
<dbReference type="AlphaFoldDB" id="A0A8J2HQ22"/>
<dbReference type="SUPFAM" id="SSF48371">
    <property type="entry name" value="ARM repeat"/>
    <property type="match status" value="1"/>
</dbReference>
<proteinExistence type="predicted"/>
<dbReference type="InterPro" id="IPR016024">
    <property type="entry name" value="ARM-type_fold"/>
</dbReference>
<dbReference type="InterPro" id="IPR057567">
    <property type="entry name" value="TPR_TTI1_C"/>
</dbReference>
<dbReference type="Gene3D" id="1.25.10.10">
    <property type="entry name" value="Leucine-rich Repeat Variant"/>
    <property type="match status" value="1"/>
</dbReference>
<dbReference type="Pfam" id="PF24173">
    <property type="entry name" value="TPR_TTI1_N"/>
    <property type="match status" value="1"/>
</dbReference>
<dbReference type="Pfam" id="PF24181">
    <property type="entry name" value="TPR_TTI1_C"/>
    <property type="match status" value="1"/>
</dbReference>
<dbReference type="InterPro" id="IPR011989">
    <property type="entry name" value="ARM-like"/>
</dbReference>
<evidence type="ECO:0000256" key="1">
    <source>
        <dbReference type="SAM" id="MobiDB-lite"/>
    </source>
</evidence>
<dbReference type="InterPro" id="IPR052587">
    <property type="entry name" value="TELO2-interacting_protein_1"/>
</dbReference>
<dbReference type="Pfam" id="PF21547">
    <property type="entry name" value="TTI1"/>
    <property type="match status" value="1"/>
</dbReference>
<gene>
    <name evidence="4" type="ORF">HICCMSTLAB_LOCUS12323</name>
</gene>
<dbReference type="GO" id="GO:0005737">
    <property type="term" value="C:cytoplasm"/>
    <property type="evidence" value="ECO:0007669"/>
    <property type="project" value="TreeGrafter"/>
</dbReference>
<evidence type="ECO:0000259" key="3">
    <source>
        <dbReference type="Pfam" id="PF24181"/>
    </source>
</evidence>
<reference evidence="4" key="1">
    <citation type="submission" date="2021-04" db="EMBL/GenBank/DDBJ databases">
        <authorList>
            <person name="Chebbi M.A.C M."/>
        </authorList>
    </citation>
    <scope>NUCLEOTIDE SEQUENCE</scope>
</reference>
<dbReference type="PANTHER" id="PTHR18460">
    <property type="entry name" value="TEL2 INTERACTING PROTEIN 1 TTI1 FAMILY MEMBER"/>
    <property type="match status" value="1"/>
</dbReference>
<feature type="region of interest" description="Disordered" evidence="1">
    <location>
        <begin position="763"/>
        <end position="798"/>
    </location>
</feature>
<evidence type="ECO:0000313" key="5">
    <source>
        <dbReference type="Proteomes" id="UP000786811"/>
    </source>
</evidence>